<dbReference type="EMBL" id="JARKNE010000012">
    <property type="protein sequence ID" value="KAK5776339.1"/>
    <property type="molecule type" value="Genomic_DNA"/>
</dbReference>
<keyword evidence="1" id="KW-0472">Membrane</keyword>
<evidence type="ECO:0000313" key="3">
    <source>
        <dbReference type="Proteomes" id="UP001358586"/>
    </source>
</evidence>
<evidence type="ECO:0000256" key="1">
    <source>
        <dbReference type="SAM" id="Phobius"/>
    </source>
</evidence>
<accession>A0ABR0MQS6</accession>
<reference evidence="2 3" key="1">
    <citation type="submission" date="2023-03" db="EMBL/GenBank/DDBJ databases">
        <title>WGS of Gossypium arboreum.</title>
        <authorList>
            <person name="Yu D."/>
        </authorList>
    </citation>
    <scope>NUCLEOTIDE SEQUENCE [LARGE SCALE GENOMIC DNA]</scope>
    <source>
        <tissue evidence="2">Leaf</tissue>
    </source>
</reference>
<comment type="caution">
    <text evidence="2">The sequence shown here is derived from an EMBL/GenBank/DDBJ whole genome shotgun (WGS) entry which is preliminary data.</text>
</comment>
<keyword evidence="1" id="KW-1133">Transmembrane helix</keyword>
<feature type="transmembrane region" description="Helical" evidence="1">
    <location>
        <begin position="123"/>
        <end position="145"/>
    </location>
</feature>
<evidence type="ECO:0000313" key="2">
    <source>
        <dbReference type="EMBL" id="KAK5776339.1"/>
    </source>
</evidence>
<proteinExistence type="predicted"/>
<keyword evidence="1" id="KW-0812">Transmembrane</keyword>
<dbReference type="Proteomes" id="UP001358586">
    <property type="component" value="Chromosome 12"/>
</dbReference>
<name>A0ABR0MQS6_GOSAR</name>
<protein>
    <submittedName>
        <fullName evidence="2">Uncharacterized protein</fullName>
    </submittedName>
</protein>
<organism evidence="2 3">
    <name type="scientific">Gossypium arboreum</name>
    <name type="common">Tree cotton</name>
    <name type="synonym">Gossypium nanking</name>
    <dbReference type="NCBI Taxonomy" id="29729"/>
    <lineage>
        <taxon>Eukaryota</taxon>
        <taxon>Viridiplantae</taxon>
        <taxon>Streptophyta</taxon>
        <taxon>Embryophyta</taxon>
        <taxon>Tracheophyta</taxon>
        <taxon>Spermatophyta</taxon>
        <taxon>Magnoliopsida</taxon>
        <taxon>eudicotyledons</taxon>
        <taxon>Gunneridae</taxon>
        <taxon>Pentapetalae</taxon>
        <taxon>rosids</taxon>
        <taxon>malvids</taxon>
        <taxon>Malvales</taxon>
        <taxon>Malvaceae</taxon>
        <taxon>Malvoideae</taxon>
        <taxon>Gossypium</taxon>
    </lineage>
</organism>
<keyword evidence="3" id="KW-1185">Reference proteome</keyword>
<gene>
    <name evidence="2" type="ORF">PVK06_044298</name>
</gene>
<sequence length="194" mass="22290">MHGKTPQKRAERFFNSFLYTTPHWDRLIVFWLIPTPSISPSRTNTPCIIDFVMAELENLGQKYRVALRCSFMNFSRNTRCLKCKAEGPKKVPTDDVQMKKGDWNCLGERPSLHLWAIHSASPLYPFFVSFACTCVLCLDVPFLFIREKKGTSAPMFHFSSHSSWISARGVQNSGKTEKIRLISRLTELIRSRVG</sequence>
<dbReference type="Gene3D" id="4.10.1060.10">
    <property type="entry name" value="Zinc finger, RanBP2-type"/>
    <property type="match status" value="1"/>
</dbReference>